<reference evidence="2 3" key="1">
    <citation type="submission" date="2019-08" db="EMBL/GenBank/DDBJ databases">
        <title>Bacterial whole genome sequence for Glaciihabitans sp. CHu50b-6-2.</title>
        <authorList>
            <person name="Jin L."/>
        </authorList>
    </citation>
    <scope>NUCLEOTIDE SEQUENCE [LARGE SCALE GENOMIC DNA]</scope>
    <source>
        <strain evidence="2 3">CHu50b-6-2</strain>
    </source>
</reference>
<comment type="caution">
    <text evidence="2">The sequence shown here is derived from an EMBL/GenBank/DDBJ whole genome shotgun (WGS) entry which is preliminary data.</text>
</comment>
<dbReference type="InterPro" id="IPR011234">
    <property type="entry name" value="Fumarylacetoacetase-like_C"/>
</dbReference>
<name>A0A5C8UNJ6_9MICO</name>
<sequence>MKLVSFETAGHHGRVAHLGALVTGDADTGELVDLGAATRALLAAEHIADEGARRIAAALVPSSLLGFIEGGARSRGLADEALATALERGWDRDPHGARIRYDASEITHLPAISDPPLLRDFMAFEEHLLNVFPKLGREIPDEWYRRPVYYKGNPSAVGAHEQDVAIPTYADRLDLEFEFAAIIGRAGVDIPEEDALSYIFGYTVYDDFSARDIQEAEMTVGLGPAKGKDFLGAHVLGPVVVTADELGDPYALRMTAFVNGVNWTDGSSADMHWKFEQMIAYASRDELVRVGEVFGSGTVGHGSGVEQSKWLEPGDVVELTVEGIGTLRNRVVATQA</sequence>
<keyword evidence="2" id="KW-0378">Hydrolase</keyword>
<evidence type="ECO:0000313" key="2">
    <source>
        <dbReference type="EMBL" id="TXN29481.1"/>
    </source>
</evidence>
<protein>
    <submittedName>
        <fullName evidence="2">Fumarylacetoacetate hydrolase family protein</fullName>
    </submittedName>
</protein>
<proteinExistence type="predicted"/>
<gene>
    <name evidence="2" type="ORF">FVP33_15080</name>
</gene>
<dbReference type="SUPFAM" id="SSF56529">
    <property type="entry name" value="FAH"/>
    <property type="match status" value="1"/>
</dbReference>
<keyword evidence="3" id="KW-1185">Reference proteome</keyword>
<evidence type="ECO:0000313" key="3">
    <source>
        <dbReference type="Proteomes" id="UP000321379"/>
    </source>
</evidence>
<dbReference type="PANTHER" id="PTHR43211:SF1">
    <property type="entry name" value="BLL6422 PROTEIN"/>
    <property type="match status" value="1"/>
</dbReference>
<feature type="domain" description="Fumarylacetoacetase-like C-terminal" evidence="1">
    <location>
        <begin position="120"/>
        <end position="332"/>
    </location>
</feature>
<dbReference type="PANTHER" id="PTHR43211">
    <property type="entry name" value="FUMARYLACETOACETATE HYDROLASE"/>
    <property type="match status" value="1"/>
</dbReference>
<organism evidence="2 3">
    <name type="scientific">Lacisediminihabitans profunda</name>
    <dbReference type="NCBI Taxonomy" id="2594790"/>
    <lineage>
        <taxon>Bacteria</taxon>
        <taxon>Bacillati</taxon>
        <taxon>Actinomycetota</taxon>
        <taxon>Actinomycetes</taxon>
        <taxon>Micrococcales</taxon>
        <taxon>Microbacteriaceae</taxon>
        <taxon>Lacisediminihabitans</taxon>
    </lineage>
</organism>
<dbReference type="EMBL" id="VRMG01000009">
    <property type="protein sequence ID" value="TXN29481.1"/>
    <property type="molecule type" value="Genomic_DNA"/>
</dbReference>
<dbReference type="InterPro" id="IPR036663">
    <property type="entry name" value="Fumarylacetoacetase_C_sf"/>
</dbReference>
<dbReference type="Gene3D" id="3.90.850.10">
    <property type="entry name" value="Fumarylacetoacetase-like, C-terminal domain"/>
    <property type="match status" value="1"/>
</dbReference>
<dbReference type="RefSeq" id="WP_147784497.1">
    <property type="nucleotide sequence ID" value="NZ_VRMG01000009.1"/>
</dbReference>
<accession>A0A5C8UNJ6</accession>
<dbReference type="Pfam" id="PF01557">
    <property type="entry name" value="FAA_hydrolase"/>
    <property type="match status" value="1"/>
</dbReference>
<dbReference type="GO" id="GO:0016787">
    <property type="term" value="F:hydrolase activity"/>
    <property type="evidence" value="ECO:0007669"/>
    <property type="project" value="UniProtKB-KW"/>
</dbReference>
<dbReference type="Proteomes" id="UP000321379">
    <property type="component" value="Unassembled WGS sequence"/>
</dbReference>
<evidence type="ECO:0000259" key="1">
    <source>
        <dbReference type="Pfam" id="PF01557"/>
    </source>
</evidence>
<dbReference type="AlphaFoldDB" id="A0A5C8UNJ6"/>